<keyword evidence="2" id="KW-0547">Nucleotide-binding</keyword>
<evidence type="ECO:0000313" key="7">
    <source>
        <dbReference type="EMBL" id="KAJ8373849.1"/>
    </source>
</evidence>
<dbReference type="PANTHER" id="PTHR10903:SF107">
    <property type="entry name" value="GTPASE IMAP FAMILY MEMBER 4-LIKE-RELATED"/>
    <property type="match status" value="1"/>
</dbReference>
<dbReference type="InterPro" id="IPR045058">
    <property type="entry name" value="GIMA/IAN/Toc"/>
</dbReference>
<protein>
    <recommendedName>
        <fullName evidence="6">AIG1-type G domain-containing protein</fullName>
    </recommendedName>
</protein>
<dbReference type="CDD" id="cd01852">
    <property type="entry name" value="AIG1"/>
    <property type="match status" value="1"/>
</dbReference>
<feature type="coiled-coil region" evidence="4">
    <location>
        <begin position="656"/>
        <end position="705"/>
    </location>
</feature>
<dbReference type="Gene3D" id="3.40.50.300">
    <property type="entry name" value="P-loop containing nucleotide triphosphate hydrolases"/>
    <property type="match status" value="3"/>
</dbReference>
<evidence type="ECO:0000256" key="5">
    <source>
        <dbReference type="SAM" id="MobiDB-lite"/>
    </source>
</evidence>
<dbReference type="FunFam" id="3.40.50.300:FF:001809">
    <property type="entry name" value="Si:ch1073-365p7.2"/>
    <property type="match status" value="3"/>
</dbReference>
<proteinExistence type="inferred from homology"/>
<dbReference type="Pfam" id="PF04548">
    <property type="entry name" value="AIG1"/>
    <property type="match status" value="3"/>
</dbReference>
<evidence type="ECO:0000256" key="4">
    <source>
        <dbReference type="SAM" id="Coils"/>
    </source>
</evidence>
<comment type="caution">
    <text evidence="7">The sequence shown here is derived from an EMBL/GenBank/DDBJ whole genome shotgun (WGS) entry which is preliminary data.</text>
</comment>
<comment type="similarity">
    <text evidence="1">Belongs to the TRAFAC class TrmE-Era-EngA-EngB-Septin-like GTPase superfamily. AIG1/Toc34/Toc159-like paraseptin GTPase family. IAN subfamily.</text>
</comment>
<evidence type="ECO:0000259" key="6">
    <source>
        <dbReference type="PROSITE" id="PS51720"/>
    </source>
</evidence>
<dbReference type="OrthoDB" id="9982588at2759"/>
<evidence type="ECO:0000256" key="3">
    <source>
        <dbReference type="ARBA" id="ARBA00023134"/>
    </source>
</evidence>
<accession>A0A9Q1G1S5</accession>
<dbReference type="GO" id="GO:0005525">
    <property type="term" value="F:GTP binding"/>
    <property type="evidence" value="ECO:0007669"/>
    <property type="project" value="UniProtKB-KW"/>
</dbReference>
<dbReference type="InterPro" id="IPR006703">
    <property type="entry name" value="G_AIG1"/>
</dbReference>
<gene>
    <name evidence="7" type="ORF">SKAU_G00044290</name>
</gene>
<evidence type="ECO:0000256" key="2">
    <source>
        <dbReference type="ARBA" id="ARBA00022741"/>
    </source>
</evidence>
<feature type="domain" description="AIG1-type G" evidence="6">
    <location>
        <begin position="486"/>
        <end position="687"/>
    </location>
</feature>
<keyword evidence="8" id="KW-1185">Reference proteome</keyword>
<dbReference type="EMBL" id="JAINUF010000002">
    <property type="protein sequence ID" value="KAJ8373849.1"/>
    <property type="molecule type" value="Genomic_DNA"/>
</dbReference>
<dbReference type="PROSITE" id="PS51720">
    <property type="entry name" value="G_AIG1"/>
    <property type="match status" value="3"/>
</dbReference>
<evidence type="ECO:0000256" key="1">
    <source>
        <dbReference type="ARBA" id="ARBA00008535"/>
    </source>
</evidence>
<feature type="region of interest" description="Disordered" evidence="5">
    <location>
        <begin position="978"/>
        <end position="1008"/>
    </location>
</feature>
<feature type="domain" description="AIG1-type G" evidence="6">
    <location>
        <begin position="16"/>
        <end position="217"/>
    </location>
</feature>
<sequence length="1008" mass="111156">MDNQGSSSICGREHQRSELRIVLLGGRCSGKSSAGNTILGKEDFPTGVRTSSCAGRQGEGGARRVTVVDTPGWWCDFYAQDTPELIKQEVVWRGVSLCPPGPHVFLLVIKASSPFTEKRRRAVEEHLQLFGGRVWEHTVVLFTWADRLGDATIDQHINKQGKALRWLIEKCGNRYHVLNSKSQETDAQVTEMLAKVDEMVKANSGRHYEIDRKALEEGEERRMAVNERVKQRLAEVRKQRSLLTASLRGLSELRIVLVGARLAGKSSAGNCILGRSVFQTGVRTASCVVRQGQAAGRRVTVIDTPGWWMNYFAGESPEYDKQEVRRSVCLCPPGPHALVVLVRADRSFSSTHGRALAEHLELLGAAVWRHALLVFTFGDWLGDEDIERHIENEGEALRRLVEKCGNRYHVLSNRNGADGAQVTRLLERIEETVAGNGGLHYQTSDILQEVEERRQAVEERAKERMRKVQGERADIRSLLPGGVPTLSDLTIVLLGSVGAGKSSAGNTILGREVFEAGQRTERWQKRQGETCGKSVTVLDTPGWRTDGSDAAELGEGEIWGGPSLRSLRPNALLLAVNVSSSFTETHGRAADKRLELLGKGAWSRASVLFTNGDWLGDTTIERRIESEGGALRWLVEKCGNRYHVLNNKSKGDDSQVAELLEKIEEMEAGRREGTQEQWKEEEEEEEEQEITVKFHEQHLEEEQDKDPPLAVCGFSGHHRCMTKTGSSGKIFEKHDSLRLHITPLLSLVLLSTSRPANSDGESHMPGGEQVASEAHKSGPSRLIERDPRDDAGRQLVKAAVLDPSSRKPQSLLLLMSADQLKALNWKALERTGEVLGNASAERVAVLLGRAEVQDESTAEEPGQTGSGDIQRLVEEHGGKSTIEELELFIDACLETVRDGGVESPAPAETQHGDCTCSLPLASSQHPARAKGGRTEADYRSLASTGEKVSALNILEAMQRRLMEMDQTLQHSCQIIQELRETSEEAHSSSVKRTNDGEPGESPSRNGSM</sequence>
<dbReference type="PANTHER" id="PTHR10903">
    <property type="entry name" value="GTPASE, IMAP FAMILY MEMBER-RELATED"/>
    <property type="match status" value="1"/>
</dbReference>
<name>A0A9Q1G1S5_SYNKA</name>
<keyword evidence="4" id="KW-0175">Coiled coil</keyword>
<organism evidence="7 8">
    <name type="scientific">Synaphobranchus kaupii</name>
    <name type="common">Kaup's arrowtooth eel</name>
    <dbReference type="NCBI Taxonomy" id="118154"/>
    <lineage>
        <taxon>Eukaryota</taxon>
        <taxon>Metazoa</taxon>
        <taxon>Chordata</taxon>
        <taxon>Craniata</taxon>
        <taxon>Vertebrata</taxon>
        <taxon>Euteleostomi</taxon>
        <taxon>Actinopterygii</taxon>
        <taxon>Neopterygii</taxon>
        <taxon>Teleostei</taxon>
        <taxon>Anguilliformes</taxon>
        <taxon>Synaphobranchidae</taxon>
        <taxon>Synaphobranchus</taxon>
    </lineage>
</organism>
<dbReference type="InterPro" id="IPR027417">
    <property type="entry name" value="P-loop_NTPase"/>
</dbReference>
<dbReference type="Proteomes" id="UP001152622">
    <property type="component" value="Chromosome 2"/>
</dbReference>
<evidence type="ECO:0000313" key="8">
    <source>
        <dbReference type="Proteomes" id="UP001152622"/>
    </source>
</evidence>
<feature type="domain" description="AIG1-type G" evidence="6">
    <location>
        <begin position="250"/>
        <end position="451"/>
    </location>
</feature>
<keyword evidence="3" id="KW-0342">GTP-binding</keyword>
<reference evidence="7" key="1">
    <citation type="journal article" date="2023" name="Science">
        <title>Genome structures resolve the early diversification of teleost fishes.</title>
        <authorList>
            <person name="Parey E."/>
            <person name="Louis A."/>
            <person name="Montfort J."/>
            <person name="Bouchez O."/>
            <person name="Roques C."/>
            <person name="Iampietro C."/>
            <person name="Lluch J."/>
            <person name="Castinel A."/>
            <person name="Donnadieu C."/>
            <person name="Desvignes T."/>
            <person name="Floi Bucao C."/>
            <person name="Jouanno E."/>
            <person name="Wen M."/>
            <person name="Mejri S."/>
            <person name="Dirks R."/>
            <person name="Jansen H."/>
            <person name="Henkel C."/>
            <person name="Chen W.J."/>
            <person name="Zahm M."/>
            <person name="Cabau C."/>
            <person name="Klopp C."/>
            <person name="Thompson A.W."/>
            <person name="Robinson-Rechavi M."/>
            <person name="Braasch I."/>
            <person name="Lecointre G."/>
            <person name="Bobe J."/>
            <person name="Postlethwait J.H."/>
            <person name="Berthelot C."/>
            <person name="Roest Crollius H."/>
            <person name="Guiguen Y."/>
        </authorList>
    </citation>
    <scope>NUCLEOTIDE SEQUENCE</scope>
    <source>
        <strain evidence="7">WJC10195</strain>
    </source>
</reference>
<dbReference type="SUPFAM" id="SSF52540">
    <property type="entry name" value="P-loop containing nucleoside triphosphate hydrolases"/>
    <property type="match status" value="3"/>
</dbReference>
<feature type="region of interest" description="Disordered" evidence="5">
    <location>
        <begin position="755"/>
        <end position="789"/>
    </location>
</feature>
<dbReference type="AlphaFoldDB" id="A0A9Q1G1S5"/>